<evidence type="ECO:0000313" key="2">
    <source>
        <dbReference type="EMBL" id="KAJ4980352.1"/>
    </source>
</evidence>
<dbReference type="SUPFAM" id="SSF81383">
    <property type="entry name" value="F-box domain"/>
    <property type="match status" value="1"/>
</dbReference>
<proteinExistence type="predicted"/>
<protein>
    <recommendedName>
        <fullName evidence="1">F-box domain-containing protein</fullName>
    </recommendedName>
</protein>
<dbReference type="AlphaFoldDB" id="A0A9Q0R294"/>
<name>A0A9Q0R294_9MAGN</name>
<dbReference type="PROSITE" id="PS50181">
    <property type="entry name" value="FBOX"/>
    <property type="match status" value="1"/>
</dbReference>
<dbReference type="PANTHER" id="PTHR34145">
    <property type="entry name" value="OS02G0105600 PROTEIN"/>
    <property type="match status" value="1"/>
</dbReference>
<dbReference type="Pfam" id="PF00646">
    <property type="entry name" value="F-box"/>
    <property type="match status" value="1"/>
</dbReference>
<dbReference type="PANTHER" id="PTHR34145:SF28">
    <property type="entry name" value="F-BOX DOMAIN-CONTAINING PROTEIN"/>
    <property type="match status" value="1"/>
</dbReference>
<accession>A0A9Q0R294</accession>
<gene>
    <name evidence="2" type="ORF">NE237_031189</name>
</gene>
<keyword evidence="3" id="KW-1185">Reference proteome</keyword>
<dbReference type="SUPFAM" id="SSF52047">
    <property type="entry name" value="RNI-like"/>
    <property type="match status" value="1"/>
</dbReference>
<dbReference type="SMART" id="SM00579">
    <property type="entry name" value="FBD"/>
    <property type="match status" value="1"/>
</dbReference>
<organism evidence="2 3">
    <name type="scientific">Protea cynaroides</name>
    <dbReference type="NCBI Taxonomy" id="273540"/>
    <lineage>
        <taxon>Eukaryota</taxon>
        <taxon>Viridiplantae</taxon>
        <taxon>Streptophyta</taxon>
        <taxon>Embryophyta</taxon>
        <taxon>Tracheophyta</taxon>
        <taxon>Spermatophyta</taxon>
        <taxon>Magnoliopsida</taxon>
        <taxon>Proteales</taxon>
        <taxon>Proteaceae</taxon>
        <taxon>Protea</taxon>
    </lineage>
</organism>
<dbReference type="InterPro" id="IPR032675">
    <property type="entry name" value="LRR_dom_sf"/>
</dbReference>
<dbReference type="InterPro" id="IPR001810">
    <property type="entry name" value="F-box_dom"/>
</dbReference>
<evidence type="ECO:0000259" key="1">
    <source>
        <dbReference type="PROSITE" id="PS50181"/>
    </source>
</evidence>
<dbReference type="Gene3D" id="3.80.10.10">
    <property type="entry name" value="Ribonuclease Inhibitor"/>
    <property type="match status" value="1"/>
</dbReference>
<dbReference type="InterPro" id="IPR006566">
    <property type="entry name" value="FBD"/>
</dbReference>
<evidence type="ECO:0000313" key="3">
    <source>
        <dbReference type="Proteomes" id="UP001141806"/>
    </source>
</evidence>
<comment type="caution">
    <text evidence="2">The sequence shown here is derived from an EMBL/GenBank/DDBJ whole genome shotgun (WGS) entry which is preliminary data.</text>
</comment>
<dbReference type="InterPro" id="IPR053772">
    <property type="entry name" value="At1g61320/At1g61330-like"/>
</dbReference>
<dbReference type="Gene3D" id="1.20.1280.50">
    <property type="match status" value="1"/>
</dbReference>
<sequence length="409" mass="47475">METMESQKNNKETCDTISHLPEPILCYILSFLSTKDALRTSFLSKNFDESIFYGEPRSGKDDNKIWERKKRFVDLIDRSLLLHEGQNIRELKINFHHLNDSVLMTRANPWVCFALTNVFVLHLDFSSEPNFHCDPDEDYPENMYHLPPCYFPSKLLKTVILTQVELLDTLVQDLIANCPHLESIHLKWCWVLSKLIIIDAPQSQFKYFRLESNVLQEYHINIPSLLHIQFAGLEIQEGCLDNGYCNMLCELLNVMDHARALTLTNYSLMVFPLLEEGLEGLRECLPSPLYNLKHLTVQTDLNNCALVGLACLLRSSPNLEAFSLDFDYHDTGFLLLFPCLSHLEKVKINGFGGRKCKMGLVKYLLQKSFLLKEMVIIYEKYFNHEFLEVKLESFQKLIVFPKACEIKFS</sequence>
<dbReference type="Proteomes" id="UP001141806">
    <property type="component" value="Unassembled WGS sequence"/>
</dbReference>
<dbReference type="EMBL" id="JAMYWD010000001">
    <property type="protein sequence ID" value="KAJ4980352.1"/>
    <property type="molecule type" value="Genomic_DNA"/>
</dbReference>
<dbReference type="InterPro" id="IPR036047">
    <property type="entry name" value="F-box-like_dom_sf"/>
</dbReference>
<reference evidence="2" key="1">
    <citation type="journal article" date="2023" name="Plant J.">
        <title>The genome of the king protea, Protea cynaroides.</title>
        <authorList>
            <person name="Chang J."/>
            <person name="Duong T.A."/>
            <person name="Schoeman C."/>
            <person name="Ma X."/>
            <person name="Roodt D."/>
            <person name="Barker N."/>
            <person name="Li Z."/>
            <person name="Van de Peer Y."/>
            <person name="Mizrachi E."/>
        </authorList>
    </citation>
    <scope>NUCLEOTIDE SEQUENCE</scope>
    <source>
        <tissue evidence="2">Young leaves</tissue>
    </source>
</reference>
<dbReference type="Pfam" id="PF08387">
    <property type="entry name" value="FBD"/>
    <property type="match status" value="1"/>
</dbReference>
<dbReference type="OrthoDB" id="612216at2759"/>
<feature type="domain" description="F-box" evidence="1">
    <location>
        <begin position="14"/>
        <end position="69"/>
    </location>
</feature>